<name>A0A1I2Q8M7_9CORY</name>
<evidence type="ECO:0000256" key="2">
    <source>
        <dbReference type="SAM" id="Phobius"/>
    </source>
</evidence>
<keyword evidence="2" id="KW-0472">Membrane</keyword>
<keyword evidence="4" id="KW-1185">Reference proteome</keyword>
<evidence type="ECO:0000313" key="3">
    <source>
        <dbReference type="EMBL" id="SFG24722.1"/>
    </source>
</evidence>
<feature type="transmembrane region" description="Helical" evidence="2">
    <location>
        <begin position="28"/>
        <end position="49"/>
    </location>
</feature>
<dbReference type="EMBL" id="FOPJ01000002">
    <property type="protein sequence ID" value="SFG24722.1"/>
    <property type="molecule type" value="Genomic_DNA"/>
</dbReference>
<evidence type="ECO:0000256" key="1">
    <source>
        <dbReference type="SAM" id="MobiDB-lite"/>
    </source>
</evidence>
<feature type="compositionally biased region" description="Polar residues" evidence="1">
    <location>
        <begin position="10"/>
        <end position="23"/>
    </location>
</feature>
<gene>
    <name evidence="3" type="ORF">SAMN05660282_00335</name>
</gene>
<sequence length="246" mass="27000">MEDHYHCASNPASYEPSSSTHQLPKNRIAAHGGLGVATLVLAAFALLGLKTPDSANTQSGHTSIQAAADSSVALTPTSSFEIPKDIPKDIAEDLHRMTSKALAAIETGDLRTEVPLQRSEAWEGLSEGDWPREVGEYRLVRQVSHEHRAHYSHVDKPNSRAFLVRNRPGNMDFVSQETPPKPGSDIRHVGDALCYDPQNVFVDEGVACFYEHGKRVHHIVGVGEFSQVDTIIDFMQQLRAAYPPAN</sequence>
<organism evidence="3 4">
    <name type="scientific">Corynebacterium spheniscorum</name>
    <dbReference type="NCBI Taxonomy" id="185761"/>
    <lineage>
        <taxon>Bacteria</taxon>
        <taxon>Bacillati</taxon>
        <taxon>Actinomycetota</taxon>
        <taxon>Actinomycetes</taxon>
        <taxon>Mycobacteriales</taxon>
        <taxon>Corynebacteriaceae</taxon>
        <taxon>Corynebacterium</taxon>
    </lineage>
</organism>
<protein>
    <submittedName>
        <fullName evidence="3">Uncharacterized protein</fullName>
    </submittedName>
</protein>
<dbReference type="Proteomes" id="UP000199065">
    <property type="component" value="Unassembled WGS sequence"/>
</dbReference>
<dbReference type="RefSeq" id="WP_143067418.1">
    <property type="nucleotide sequence ID" value="NZ_FOPJ01000002.1"/>
</dbReference>
<evidence type="ECO:0000313" key="4">
    <source>
        <dbReference type="Proteomes" id="UP000199065"/>
    </source>
</evidence>
<feature type="region of interest" description="Disordered" evidence="1">
    <location>
        <begin position="1"/>
        <end position="23"/>
    </location>
</feature>
<keyword evidence="2" id="KW-0812">Transmembrane</keyword>
<proteinExistence type="predicted"/>
<keyword evidence="2" id="KW-1133">Transmembrane helix</keyword>
<dbReference type="AlphaFoldDB" id="A0A1I2Q8M7"/>
<reference evidence="3 4" key="1">
    <citation type="submission" date="2016-10" db="EMBL/GenBank/DDBJ databases">
        <authorList>
            <person name="de Groot N.N."/>
        </authorList>
    </citation>
    <scope>NUCLEOTIDE SEQUENCE [LARGE SCALE GENOMIC DNA]</scope>
    <source>
        <strain>J11</strain>
        <strain evidence="4">PG 39</strain>
    </source>
</reference>
<accession>A0A1I2Q8M7</accession>